<evidence type="ECO:0000313" key="3">
    <source>
        <dbReference type="Proteomes" id="UP000011087"/>
    </source>
</evidence>
<reference evidence="2" key="3">
    <citation type="submission" date="2016-03" db="UniProtKB">
        <authorList>
            <consortium name="EnsemblProtists"/>
        </authorList>
    </citation>
    <scope>IDENTIFICATION</scope>
</reference>
<dbReference type="Pfam" id="PF19114">
    <property type="entry name" value="EsV_1_7_cys"/>
    <property type="match status" value="5"/>
</dbReference>
<dbReference type="SMART" id="SM01425">
    <property type="entry name" value="EsV_1_7"/>
    <property type="match status" value="5"/>
</dbReference>
<dbReference type="OMA" id="CTTARYH"/>
<evidence type="ECO:0000313" key="2">
    <source>
        <dbReference type="EnsemblProtists" id="EKX54936"/>
    </source>
</evidence>
<gene>
    <name evidence="1" type="ORF">GUITHDRAFT_44796</name>
</gene>
<sequence length="202" mass="23673">VHFKKCIHPEGCSRSASFGYSTSYKRLFCSLHRSNHHHDKKHVVCQHAACQRQGTYWDGRNESSSRYCRAHKRSDDVRISSSKCAFPDCSEKATHGFSNFTSRFTSPMWCKNHSDESQHVDLRRRVCQAEECERTATHGDPVQRRMIHCSMHKTAKDVDLRHKKCQYLEGNCYRQPSYGDPEEKIARFCSRHRSPWHVDVRN</sequence>
<keyword evidence="3" id="KW-1185">Reference proteome</keyword>
<dbReference type="AlphaFoldDB" id="L1K284"/>
<dbReference type="PaxDb" id="55529-EKX54936"/>
<dbReference type="Proteomes" id="UP000011087">
    <property type="component" value="Unassembled WGS sequence"/>
</dbReference>
<reference evidence="3" key="2">
    <citation type="submission" date="2012-11" db="EMBL/GenBank/DDBJ databases">
        <authorList>
            <person name="Kuo A."/>
            <person name="Curtis B.A."/>
            <person name="Tanifuji G."/>
            <person name="Burki F."/>
            <person name="Gruber A."/>
            <person name="Irimia M."/>
            <person name="Maruyama S."/>
            <person name="Arias M.C."/>
            <person name="Ball S.G."/>
            <person name="Gile G.H."/>
            <person name="Hirakawa Y."/>
            <person name="Hopkins J.F."/>
            <person name="Rensing S.A."/>
            <person name="Schmutz J."/>
            <person name="Symeonidi A."/>
            <person name="Elias M."/>
            <person name="Eveleigh R.J."/>
            <person name="Herman E.K."/>
            <person name="Klute M.J."/>
            <person name="Nakayama T."/>
            <person name="Obornik M."/>
            <person name="Reyes-Prieto A."/>
            <person name="Armbrust E.V."/>
            <person name="Aves S.J."/>
            <person name="Beiko R.G."/>
            <person name="Coutinho P."/>
            <person name="Dacks J.B."/>
            <person name="Durnford D.G."/>
            <person name="Fast N.M."/>
            <person name="Green B.R."/>
            <person name="Grisdale C."/>
            <person name="Hempe F."/>
            <person name="Henrissat B."/>
            <person name="Hoppner M.P."/>
            <person name="Ishida K.-I."/>
            <person name="Kim E."/>
            <person name="Koreny L."/>
            <person name="Kroth P.G."/>
            <person name="Liu Y."/>
            <person name="Malik S.-B."/>
            <person name="Maier U.G."/>
            <person name="McRose D."/>
            <person name="Mock T."/>
            <person name="Neilson J.A."/>
            <person name="Onodera N.T."/>
            <person name="Poole A.M."/>
            <person name="Pritham E.J."/>
            <person name="Richards T.A."/>
            <person name="Rocap G."/>
            <person name="Roy S.W."/>
            <person name="Sarai C."/>
            <person name="Schaack S."/>
            <person name="Shirato S."/>
            <person name="Slamovits C.H."/>
            <person name="Spencer D.F."/>
            <person name="Suzuki S."/>
            <person name="Worden A.Z."/>
            <person name="Zauner S."/>
            <person name="Barry K."/>
            <person name="Bell C."/>
            <person name="Bharti A.K."/>
            <person name="Crow J.A."/>
            <person name="Grimwood J."/>
            <person name="Kramer R."/>
            <person name="Lindquist E."/>
            <person name="Lucas S."/>
            <person name="Salamov A."/>
            <person name="McFadden G.I."/>
            <person name="Lane C.E."/>
            <person name="Keeling P.J."/>
            <person name="Gray M.W."/>
            <person name="Grigoriev I.V."/>
            <person name="Archibald J.M."/>
        </authorList>
    </citation>
    <scope>NUCLEOTIDE SEQUENCE</scope>
    <source>
        <strain evidence="3">CCMP2712</strain>
    </source>
</reference>
<feature type="non-terminal residue" evidence="1">
    <location>
        <position position="1"/>
    </location>
</feature>
<accession>L1K284</accession>
<proteinExistence type="predicted"/>
<feature type="non-terminal residue" evidence="1">
    <location>
        <position position="202"/>
    </location>
</feature>
<dbReference type="InterPro" id="IPR043822">
    <property type="entry name" value="EsV_1_7_cys"/>
</dbReference>
<dbReference type="HOGENOM" id="CLU_1357811_0_0_1"/>
<dbReference type="GeneID" id="17311470"/>
<dbReference type="EMBL" id="JH992966">
    <property type="protein sequence ID" value="EKX54936.1"/>
    <property type="molecule type" value="Genomic_DNA"/>
</dbReference>
<evidence type="ECO:0000313" key="1">
    <source>
        <dbReference type="EMBL" id="EKX54936.1"/>
    </source>
</evidence>
<protein>
    <submittedName>
        <fullName evidence="1 2">Uncharacterized protein</fullName>
    </submittedName>
</protein>
<organism evidence="1">
    <name type="scientific">Guillardia theta (strain CCMP2712)</name>
    <name type="common">Cryptophyte</name>
    <dbReference type="NCBI Taxonomy" id="905079"/>
    <lineage>
        <taxon>Eukaryota</taxon>
        <taxon>Cryptophyceae</taxon>
        <taxon>Pyrenomonadales</taxon>
        <taxon>Geminigeraceae</taxon>
        <taxon>Guillardia</taxon>
    </lineage>
</organism>
<dbReference type="RefSeq" id="XP_005841916.1">
    <property type="nucleotide sequence ID" value="XM_005841859.1"/>
</dbReference>
<reference evidence="1 3" key="1">
    <citation type="journal article" date="2012" name="Nature">
        <title>Algal genomes reveal evolutionary mosaicism and the fate of nucleomorphs.</title>
        <authorList>
            <consortium name="DOE Joint Genome Institute"/>
            <person name="Curtis B.A."/>
            <person name="Tanifuji G."/>
            <person name="Burki F."/>
            <person name="Gruber A."/>
            <person name="Irimia M."/>
            <person name="Maruyama S."/>
            <person name="Arias M.C."/>
            <person name="Ball S.G."/>
            <person name="Gile G.H."/>
            <person name="Hirakawa Y."/>
            <person name="Hopkins J.F."/>
            <person name="Kuo A."/>
            <person name="Rensing S.A."/>
            <person name="Schmutz J."/>
            <person name="Symeonidi A."/>
            <person name="Elias M."/>
            <person name="Eveleigh R.J."/>
            <person name="Herman E.K."/>
            <person name="Klute M.J."/>
            <person name="Nakayama T."/>
            <person name="Obornik M."/>
            <person name="Reyes-Prieto A."/>
            <person name="Armbrust E.V."/>
            <person name="Aves S.J."/>
            <person name="Beiko R.G."/>
            <person name="Coutinho P."/>
            <person name="Dacks J.B."/>
            <person name="Durnford D.G."/>
            <person name="Fast N.M."/>
            <person name="Green B.R."/>
            <person name="Grisdale C.J."/>
            <person name="Hempel F."/>
            <person name="Henrissat B."/>
            <person name="Hoppner M.P."/>
            <person name="Ishida K."/>
            <person name="Kim E."/>
            <person name="Koreny L."/>
            <person name="Kroth P.G."/>
            <person name="Liu Y."/>
            <person name="Malik S.B."/>
            <person name="Maier U.G."/>
            <person name="McRose D."/>
            <person name="Mock T."/>
            <person name="Neilson J.A."/>
            <person name="Onodera N.T."/>
            <person name="Poole A.M."/>
            <person name="Pritham E.J."/>
            <person name="Richards T.A."/>
            <person name="Rocap G."/>
            <person name="Roy S.W."/>
            <person name="Sarai C."/>
            <person name="Schaack S."/>
            <person name="Shirato S."/>
            <person name="Slamovits C.H."/>
            <person name="Spencer D.F."/>
            <person name="Suzuki S."/>
            <person name="Worden A.Z."/>
            <person name="Zauner S."/>
            <person name="Barry K."/>
            <person name="Bell C."/>
            <person name="Bharti A.K."/>
            <person name="Crow J.A."/>
            <person name="Grimwood J."/>
            <person name="Kramer R."/>
            <person name="Lindquist E."/>
            <person name="Lucas S."/>
            <person name="Salamov A."/>
            <person name="McFadden G.I."/>
            <person name="Lane C.E."/>
            <person name="Keeling P.J."/>
            <person name="Gray M.W."/>
            <person name="Grigoriev I.V."/>
            <person name="Archibald J.M."/>
        </authorList>
    </citation>
    <scope>NUCLEOTIDE SEQUENCE</scope>
    <source>
        <strain evidence="1 3">CCMP2712</strain>
    </source>
</reference>
<dbReference type="EnsemblProtists" id="EKX54936">
    <property type="protein sequence ID" value="EKX54936"/>
    <property type="gene ID" value="GUITHDRAFT_44796"/>
</dbReference>
<dbReference type="KEGG" id="gtt:GUITHDRAFT_44796"/>
<name>L1K284_GUITC</name>
<dbReference type="Gene3D" id="6.10.140.110">
    <property type="match status" value="1"/>
</dbReference>